<organism evidence="2 3">
    <name type="scientific">Marimonas arenosa</name>
    <dbReference type="NCBI Taxonomy" id="1795305"/>
    <lineage>
        <taxon>Bacteria</taxon>
        <taxon>Pseudomonadati</taxon>
        <taxon>Pseudomonadota</taxon>
        <taxon>Alphaproteobacteria</taxon>
        <taxon>Rhodobacterales</taxon>
        <taxon>Paracoccaceae</taxon>
        <taxon>Marimonas</taxon>
    </lineage>
</organism>
<sequence>MTFRQNHEPQSFNDLIFHDPAVEQVLREYADGHRTKHLILHGPKGSGKSCAAQMILKSRLPHNFPDATTSPINGRTDRNRKDWEIIWSNWNAQISNGCRGYTHLDEIDRYNLKQLDMLDEFLEHDRLGTLVMTTNHLENLDEWITDRCTLVEVLRPTGSDMIDRAHAILQAEGYSYDRQQVGSMLSGFQGSLRKMVEALENYVLKHPPNAAASSSVAQSKTPSGALTTTTLQPKKTQHLTVGGKTV</sequence>
<feature type="region of interest" description="Disordered" evidence="1">
    <location>
        <begin position="210"/>
        <end position="246"/>
    </location>
</feature>
<feature type="compositionally biased region" description="Polar residues" evidence="1">
    <location>
        <begin position="211"/>
        <end position="225"/>
    </location>
</feature>
<reference evidence="2" key="2">
    <citation type="submission" date="2023-02" db="EMBL/GenBank/DDBJ databases">
        <title>'Rhodoalgimonas zhirmunskyi' gen. nov., isolated from a red alga.</title>
        <authorList>
            <person name="Nedashkovskaya O.I."/>
            <person name="Otstavnykh N.Y."/>
            <person name="Bystritskaya E.P."/>
            <person name="Balabanova L.A."/>
            <person name="Isaeva M.P."/>
        </authorList>
    </citation>
    <scope>NUCLEOTIDE SEQUENCE</scope>
    <source>
        <strain evidence="2">KCTC 52189</strain>
    </source>
</reference>
<keyword evidence="3" id="KW-1185">Reference proteome</keyword>
<evidence type="ECO:0008006" key="4">
    <source>
        <dbReference type="Google" id="ProtNLM"/>
    </source>
</evidence>
<dbReference type="Gene3D" id="3.40.50.300">
    <property type="entry name" value="P-loop containing nucleotide triphosphate hydrolases"/>
    <property type="match status" value="1"/>
</dbReference>
<dbReference type="InterPro" id="IPR050238">
    <property type="entry name" value="DNA_Rep/Repair_Clamp_Loader"/>
</dbReference>
<comment type="caution">
    <text evidence="2">The sequence shown here is derived from an EMBL/GenBank/DDBJ whole genome shotgun (WGS) entry which is preliminary data.</text>
</comment>
<accession>A0AAE4B4L0</accession>
<evidence type="ECO:0000313" key="3">
    <source>
        <dbReference type="Proteomes" id="UP001226762"/>
    </source>
</evidence>
<dbReference type="AlphaFoldDB" id="A0AAE4B4L0"/>
<dbReference type="PANTHER" id="PTHR11669">
    <property type="entry name" value="REPLICATION FACTOR C / DNA POLYMERASE III GAMMA-TAU SUBUNIT"/>
    <property type="match status" value="1"/>
</dbReference>
<dbReference type="PANTHER" id="PTHR11669:SF0">
    <property type="entry name" value="PROTEIN STICHEL-LIKE 2"/>
    <property type="match status" value="1"/>
</dbReference>
<dbReference type="Proteomes" id="UP001226762">
    <property type="component" value="Unassembled WGS sequence"/>
</dbReference>
<evidence type="ECO:0000313" key="2">
    <source>
        <dbReference type="EMBL" id="MDQ2091158.1"/>
    </source>
</evidence>
<protein>
    <recommendedName>
        <fullName evidence="4">AAA+ ATPase domain-containing protein</fullName>
    </recommendedName>
</protein>
<feature type="compositionally biased region" description="Low complexity" evidence="1">
    <location>
        <begin position="226"/>
        <end position="240"/>
    </location>
</feature>
<dbReference type="RefSeq" id="WP_306736441.1">
    <property type="nucleotide sequence ID" value="NZ_JANHAX010000004.1"/>
</dbReference>
<reference evidence="2" key="1">
    <citation type="submission" date="2022-07" db="EMBL/GenBank/DDBJ databases">
        <authorList>
            <person name="Otstavnykh N."/>
            <person name="Isaeva M."/>
            <person name="Bystritskaya E."/>
        </authorList>
    </citation>
    <scope>NUCLEOTIDE SEQUENCE</scope>
    <source>
        <strain evidence="2">KCTC 52189</strain>
    </source>
</reference>
<dbReference type="GO" id="GO:0006261">
    <property type="term" value="P:DNA-templated DNA replication"/>
    <property type="evidence" value="ECO:0007669"/>
    <property type="project" value="TreeGrafter"/>
</dbReference>
<dbReference type="EMBL" id="JANHAX010000004">
    <property type="protein sequence ID" value="MDQ2091158.1"/>
    <property type="molecule type" value="Genomic_DNA"/>
</dbReference>
<proteinExistence type="predicted"/>
<gene>
    <name evidence="2" type="ORF">NO357_14730</name>
</gene>
<dbReference type="SUPFAM" id="SSF52540">
    <property type="entry name" value="P-loop containing nucleoside triphosphate hydrolases"/>
    <property type="match status" value="1"/>
</dbReference>
<name>A0AAE4B4L0_9RHOB</name>
<evidence type="ECO:0000256" key="1">
    <source>
        <dbReference type="SAM" id="MobiDB-lite"/>
    </source>
</evidence>
<dbReference type="InterPro" id="IPR027417">
    <property type="entry name" value="P-loop_NTPase"/>
</dbReference>